<feature type="signal peptide" evidence="2">
    <location>
        <begin position="1"/>
        <end position="20"/>
    </location>
</feature>
<dbReference type="KEGG" id="plal:FXN65_18520"/>
<name>A0A5J6QNW3_9GAMM</name>
<evidence type="ECO:0000313" key="5">
    <source>
        <dbReference type="Proteomes" id="UP000327179"/>
    </source>
</evidence>
<evidence type="ECO:0000313" key="4">
    <source>
        <dbReference type="EMBL" id="QEY63947.1"/>
    </source>
</evidence>
<gene>
    <name evidence="4" type="ORF">FXN65_18520</name>
</gene>
<dbReference type="InterPro" id="IPR025511">
    <property type="entry name" value="DUF4398"/>
</dbReference>
<dbReference type="AlphaFoldDB" id="A0A5J6QNW3"/>
<dbReference type="PROSITE" id="PS51257">
    <property type="entry name" value="PROKAR_LIPOPROTEIN"/>
    <property type="match status" value="1"/>
</dbReference>
<evidence type="ECO:0000256" key="1">
    <source>
        <dbReference type="SAM" id="Coils"/>
    </source>
</evidence>
<keyword evidence="2" id="KW-0732">Signal</keyword>
<evidence type="ECO:0000259" key="3">
    <source>
        <dbReference type="Pfam" id="PF14346"/>
    </source>
</evidence>
<sequence>MSKTPLFAAGLALLALAGCANDPAPIEQMRLTHKAVEQATAVGATDQIEEMKLAQDKLALAEKNMGEQDYKRARILAEEAELDARLAEAKVLTKKSQDQLAELTSRINRLRKQLGDVQ</sequence>
<accession>A0A5J6QNW3</accession>
<reference evidence="4 5" key="1">
    <citation type="submission" date="2019-08" db="EMBL/GenBank/DDBJ databases">
        <title>Whole-genome Sequencing of e-waste polymer degrading bacterium Pseudomonas sp. strain PE08.</title>
        <authorList>
            <person name="Kirdat K."/>
            <person name="Debbarma P."/>
            <person name="Narawade N."/>
            <person name="Suyal D."/>
            <person name="Thorat V."/>
            <person name="Shouche Y."/>
            <person name="Goel R."/>
            <person name="Yadav A."/>
        </authorList>
    </citation>
    <scope>NUCLEOTIDE SEQUENCE [LARGE SCALE GENOMIC DNA]</scope>
    <source>
        <strain evidence="4 5">PE08</strain>
    </source>
</reference>
<organism evidence="4 5">
    <name type="scientific">Metapseudomonas lalkuanensis</name>
    <dbReference type="NCBI Taxonomy" id="2604832"/>
    <lineage>
        <taxon>Bacteria</taxon>
        <taxon>Pseudomonadati</taxon>
        <taxon>Pseudomonadota</taxon>
        <taxon>Gammaproteobacteria</taxon>
        <taxon>Pseudomonadales</taxon>
        <taxon>Pseudomonadaceae</taxon>
        <taxon>Metapseudomonas</taxon>
    </lineage>
</organism>
<feature type="chain" id="PRO_5023813523" evidence="2">
    <location>
        <begin position="21"/>
        <end position="118"/>
    </location>
</feature>
<proteinExistence type="predicted"/>
<keyword evidence="5" id="KW-1185">Reference proteome</keyword>
<feature type="coiled-coil region" evidence="1">
    <location>
        <begin position="44"/>
        <end position="113"/>
    </location>
</feature>
<evidence type="ECO:0000256" key="2">
    <source>
        <dbReference type="SAM" id="SignalP"/>
    </source>
</evidence>
<feature type="domain" description="DUF4398" evidence="3">
    <location>
        <begin position="27"/>
        <end position="103"/>
    </location>
</feature>
<protein>
    <submittedName>
        <fullName evidence="4">DUF4398 domain-containing protein</fullName>
    </submittedName>
</protein>
<dbReference type="Pfam" id="PF14346">
    <property type="entry name" value="DUF4398"/>
    <property type="match status" value="1"/>
</dbReference>
<dbReference type="EMBL" id="CP043311">
    <property type="protein sequence ID" value="QEY63947.1"/>
    <property type="molecule type" value="Genomic_DNA"/>
</dbReference>
<dbReference type="RefSeq" id="WP_151135115.1">
    <property type="nucleotide sequence ID" value="NZ_CP043311.1"/>
</dbReference>
<dbReference type="Gene3D" id="1.20.1270.390">
    <property type="match status" value="1"/>
</dbReference>
<dbReference type="Proteomes" id="UP000327179">
    <property type="component" value="Chromosome"/>
</dbReference>
<keyword evidence="1" id="KW-0175">Coiled coil</keyword>